<comment type="caution">
    <text evidence="1">The sequence shown here is derived from an EMBL/GenBank/DDBJ whole genome shotgun (WGS) entry which is preliminary data.</text>
</comment>
<organism evidence="1 2">
    <name type="scientific">Salix suchowensis</name>
    <dbReference type="NCBI Taxonomy" id="1278906"/>
    <lineage>
        <taxon>Eukaryota</taxon>
        <taxon>Viridiplantae</taxon>
        <taxon>Streptophyta</taxon>
        <taxon>Embryophyta</taxon>
        <taxon>Tracheophyta</taxon>
        <taxon>Spermatophyta</taxon>
        <taxon>Magnoliopsida</taxon>
        <taxon>eudicotyledons</taxon>
        <taxon>Gunneridae</taxon>
        <taxon>Pentapetalae</taxon>
        <taxon>rosids</taxon>
        <taxon>fabids</taxon>
        <taxon>Malpighiales</taxon>
        <taxon>Salicaceae</taxon>
        <taxon>Saliceae</taxon>
        <taxon>Salix</taxon>
    </lineage>
</organism>
<accession>A0ABQ8ZX76</accession>
<name>A0ABQ8ZX76_9ROSI</name>
<evidence type="ECO:0000313" key="1">
    <source>
        <dbReference type="EMBL" id="KAJ6312896.1"/>
    </source>
</evidence>
<dbReference type="Proteomes" id="UP001141253">
    <property type="component" value="Chromosome 10"/>
</dbReference>
<proteinExistence type="predicted"/>
<reference evidence="1" key="2">
    <citation type="journal article" date="2023" name="Int. J. Mol. Sci.">
        <title>De Novo Assembly and Annotation of 11 Diverse Shrub Willow (Salix) Genomes Reveals Novel Gene Organization in Sex-Linked Regions.</title>
        <authorList>
            <person name="Hyden B."/>
            <person name="Feng K."/>
            <person name="Yates T.B."/>
            <person name="Jawdy S."/>
            <person name="Cereghino C."/>
            <person name="Smart L.B."/>
            <person name="Muchero W."/>
        </authorList>
    </citation>
    <scope>NUCLEOTIDE SEQUENCE</scope>
    <source>
        <tissue evidence="1">Shoot tip</tissue>
    </source>
</reference>
<dbReference type="EMBL" id="JAPFFI010000024">
    <property type="protein sequence ID" value="KAJ6312896.1"/>
    <property type="molecule type" value="Genomic_DNA"/>
</dbReference>
<reference evidence="1" key="1">
    <citation type="submission" date="2022-10" db="EMBL/GenBank/DDBJ databases">
        <authorList>
            <person name="Hyden B.L."/>
            <person name="Feng K."/>
            <person name="Yates T."/>
            <person name="Jawdy S."/>
            <person name="Smart L.B."/>
            <person name="Muchero W."/>
        </authorList>
    </citation>
    <scope>NUCLEOTIDE SEQUENCE</scope>
    <source>
        <tissue evidence="1">Shoot tip</tissue>
    </source>
</reference>
<keyword evidence="2" id="KW-1185">Reference proteome</keyword>
<protein>
    <submittedName>
        <fullName evidence="1">Uncharacterized protein</fullName>
    </submittedName>
</protein>
<sequence>MQEARLVSDDIPYGAVVSSFVKLGGSVKQDIIGFFRFNEQELVCLEIESYIAPPSSPSISEFAALKENKQTAFPSSAAVPDAYFFRLSMAKLHFFKTRKGKGCK</sequence>
<evidence type="ECO:0000313" key="2">
    <source>
        <dbReference type="Proteomes" id="UP001141253"/>
    </source>
</evidence>
<gene>
    <name evidence="1" type="ORF">OIU77_014423</name>
</gene>